<dbReference type="InterPro" id="IPR058776">
    <property type="entry name" value="KhtT-like_N"/>
</dbReference>
<dbReference type="GO" id="GO:0006813">
    <property type="term" value="P:potassium ion transport"/>
    <property type="evidence" value="ECO:0007669"/>
    <property type="project" value="InterPro"/>
</dbReference>
<organism evidence="2 3">
    <name type="scientific">Methanoculleus bourgensis</name>
    <dbReference type="NCBI Taxonomy" id="83986"/>
    <lineage>
        <taxon>Archaea</taxon>
        <taxon>Methanobacteriati</taxon>
        <taxon>Methanobacteriota</taxon>
        <taxon>Stenosarchaea group</taxon>
        <taxon>Methanomicrobia</taxon>
        <taxon>Methanomicrobiales</taxon>
        <taxon>Methanomicrobiaceae</taxon>
        <taxon>Methanoculleus</taxon>
    </lineage>
</organism>
<dbReference type="Proteomes" id="UP000069850">
    <property type="component" value="Chromosome 1"/>
</dbReference>
<dbReference type="InterPro" id="IPR026278">
    <property type="entry name" value="KhtT"/>
</dbReference>
<feature type="domain" description="RCK C-terminal" evidence="1">
    <location>
        <begin position="75"/>
        <end position="156"/>
    </location>
</feature>
<dbReference type="GeneID" id="27137572"/>
<protein>
    <submittedName>
        <fullName evidence="2">TrkA domain protein</fullName>
    </submittedName>
</protein>
<dbReference type="GO" id="GO:0008324">
    <property type="term" value="F:monoatomic cation transmembrane transporter activity"/>
    <property type="evidence" value="ECO:0007669"/>
    <property type="project" value="InterPro"/>
</dbReference>
<reference evidence="2 3" key="1">
    <citation type="submission" date="2016-01" db="EMBL/GenBank/DDBJ databases">
        <authorList>
            <person name="Manzoor S."/>
        </authorList>
    </citation>
    <scope>NUCLEOTIDE SEQUENCE [LARGE SCALE GENOMIC DNA]</scope>
    <source>
        <strain evidence="2">Methanoculleus sp MAB1</strain>
    </source>
</reference>
<gene>
    <name evidence="2" type="ORF">MMAB1_1795</name>
</gene>
<dbReference type="PIRSF" id="PIRSF005028">
    <property type="entry name" value="KhtT"/>
    <property type="match status" value="1"/>
</dbReference>
<accession>A0A0X3BLP1</accession>
<dbReference type="KEGG" id="mema:MMAB1_1795"/>
<dbReference type="InterPro" id="IPR006037">
    <property type="entry name" value="RCK_C"/>
</dbReference>
<dbReference type="OrthoDB" id="338309at2157"/>
<name>A0A0X3BLP1_9EURY</name>
<evidence type="ECO:0000313" key="3">
    <source>
        <dbReference type="Proteomes" id="UP000069850"/>
    </source>
</evidence>
<dbReference type="Pfam" id="PF25991">
    <property type="entry name" value="KhtT_N"/>
    <property type="match status" value="1"/>
</dbReference>
<dbReference type="Pfam" id="PF02080">
    <property type="entry name" value="TrkA_C"/>
    <property type="match status" value="1"/>
</dbReference>
<dbReference type="PROSITE" id="PS51202">
    <property type="entry name" value="RCK_C"/>
    <property type="match status" value="1"/>
</dbReference>
<proteinExistence type="predicted"/>
<dbReference type="InterPro" id="IPR036721">
    <property type="entry name" value="RCK_C_sf"/>
</dbReference>
<dbReference type="AlphaFoldDB" id="A0A0X3BLP1"/>
<dbReference type="Gene3D" id="3.30.70.1450">
    <property type="entry name" value="Regulator of K+ conductance, C-terminal domain"/>
    <property type="match status" value="1"/>
</dbReference>
<dbReference type="SUPFAM" id="SSF116726">
    <property type="entry name" value="TrkA C-terminal domain-like"/>
    <property type="match status" value="1"/>
</dbReference>
<sequence>MPLRSRDHPGIGTTYEFESEAGDTIAVVWRVSGNVQVYLLAKDFPVPCVADLSGAEARRLGSILSGAPVKPAKEGVEITFSTLTDLHIGIRTCIVGKRLAGRRIGDLPVGVIVVAISRDGKSTASPSPEMVLLEGDLTVAVGESGALAAFEEAVRG</sequence>
<evidence type="ECO:0000313" key="2">
    <source>
        <dbReference type="EMBL" id="CVK33008.1"/>
    </source>
</evidence>
<dbReference type="RefSeq" id="WP_062263674.1">
    <property type="nucleotide sequence ID" value="NZ_LT158599.1"/>
</dbReference>
<dbReference type="EMBL" id="LT158599">
    <property type="protein sequence ID" value="CVK33008.1"/>
    <property type="molecule type" value="Genomic_DNA"/>
</dbReference>
<evidence type="ECO:0000259" key="1">
    <source>
        <dbReference type="PROSITE" id="PS51202"/>
    </source>
</evidence>